<reference evidence="2" key="1">
    <citation type="submission" date="2021-02" db="EMBL/GenBank/DDBJ databases">
        <authorList>
            <person name="Dougan E. K."/>
            <person name="Rhodes N."/>
            <person name="Thang M."/>
            <person name="Chan C."/>
        </authorList>
    </citation>
    <scope>NUCLEOTIDE SEQUENCE</scope>
</reference>
<evidence type="ECO:0000313" key="2">
    <source>
        <dbReference type="EMBL" id="CAE8588302.1"/>
    </source>
</evidence>
<organism evidence="2 3">
    <name type="scientific">Polarella glacialis</name>
    <name type="common">Dinoflagellate</name>
    <dbReference type="NCBI Taxonomy" id="89957"/>
    <lineage>
        <taxon>Eukaryota</taxon>
        <taxon>Sar</taxon>
        <taxon>Alveolata</taxon>
        <taxon>Dinophyceae</taxon>
        <taxon>Suessiales</taxon>
        <taxon>Suessiaceae</taxon>
        <taxon>Polarella</taxon>
    </lineage>
</organism>
<feature type="compositionally biased region" description="Basic and acidic residues" evidence="1">
    <location>
        <begin position="62"/>
        <end position="84"/>
    </location>
</feature>
<evidence type="ECO:0000256" key="1">
    <source>
        <dbReference type="SAM" id="MobiDB-lite"/>
    </source>
</evidence>
<protein>
    <submittedName>
        <fullName evidence="2">Uncharacterized protein</fullName>
    </submittedName>
</protein>
<comment type="caution">
    <text evidence="2">The sequence shown here is derived from an EMBL/GenBank/DDBJ whole genome shotgun (WGS) entry which is preliminary data.</text>
</comment>
<gene>
    <name evidence="2" type="ORF">PGLA1383_LOCUS7104</name>
</gene>
<dbReference type="Proteomes" id="UP000654075">
    <property type="component" value="Unassembled WGS sequence"/>
</dbReference>
<dbReference type="EMBL" id="CAJNNV010003037">
    <property type="protein sequence ID" value="CAE8588302.1"/>
    <property type="molecule type" value="Genomic_DNA"/>
</dbReference>
<feature type="region of interest" description="Disordered" evidence="1">
    <location>
        <begin position="60"/>
        <end position="105"/>
    </location>
</feature>
<accession>A0A813DMT9</accession>
<keyword evidence="3" id="KW-1185">Reference proteome</keyword>
<evidence type="ECO:0000313" key="3">
    <source>
        <dbReference type="Proteomes" id="UP000654075"/>
    </source>
</evidence>
<dbReference type="AlphaFoldDB" id="A0A813DMT9"/>
<sequence length="105" mass="11949">LCHGSPEVCGAPLLAQMSSQLQNARMASQCPRQRLASQCCPAGRPEPMTNCTRTRLLGELPPQRRDRLGIREDQEKEAKKEKQMKVLRSLSLGQERRQLKSYEEE</sequence>
<feature type="compositionally biased region" description="Basic and acidic residues" evidence="1">
    <location>
        <begin position="94"/>
        <end position="105"/>
    </location>
</feature>
<feature type="non-terminal residue" evidence="2">
    <location>
        <position position="105"/>
    </location>
</feature>
<feature type="non-terminal residue" evidence="2">
    <location>
        <position position="1"/>
    </location>
</feature>
<name>A0A813DMT9_POLGL</name>
<proteinExistence type="predicted"/>